<name>A0A0K2UEW2_LEPSM</name>
<dbReference type="EMBL" id="HACA01019239">
    <property type="protein sequence ID" value="CDW36600.1"/>
    <property type="molecule type" value="Transcribed_RNA"/>
</dbReference>
<reference evidence="1" key="1">
    <citation type="submission" date="2014-05" db="EMBL/GenBank/DDBJ databases">
        <authorList>
            <person name="Chronopoulou M."/>
        </authorList>
    </citation>
    <scope>NUCLEOTIDE SEQUENCE</scope>
    <source>
        <tissue evidence="1">Whole organism</tissue>
    </source>
</reference>
<accession>A0A0K2UEW2</accession>
<proteinExistence type="predicted"/>
<evidence type="ECO:0000313" key="1">
    <source>
        <dbReference type="EMBL" id="CDW36600.1"/>
    </source>
</evidence>
<sequence>MTDTACLSLDMHPNSAVQVVCIRALGAQQSQKRV</sequence>
<dbReference type="AlphaFoldDB" id="A0A0K2UEW2"/>
<protein>
    <submittedName>
        <fullName evidence="1">Uncharacterized protein</fullName>
    </submittedName>
</protein>
<organism evidence="1">
    <name type="scientific">Lepeophtheirus salmonis</name>
    <name type="common">Salmon louse</name>
    <name type="synonym">Caligus salmonis</name>
    <dbReference type="NCBI Taxonomy" id="72036"/>
    <lineage>
        <taxon>Eukaryota</taxon>
        <taxon>Metazoa</taxon>
        <taxon>Ecdysozoa</taxon>
        <taxon>Arthropoda</taxon>
        <taxon>Crustacea</taxon>
        <taxon>Multicrustacea</taxon>
        <taxon>Hexanauplia</taxon>
        <taxon>Copepoda</taxon>
        <taxon>Siphonostomatoida</taxon>
        <taxon>Caligidae</taxon>
        <taxon>Lepeophtheirus</taxon>
    </lineage>
</organism>